<keyword evidence="2" id="KW-1185">Reference proteome</keyword>
<protein>
    <submittedName>
        <fullName evidence="1">Uncharacterized protein</fullName>
    </submittedName>
</protein>
<dbReference type="EMBL" id="JAACJK010000112">
    <property type="protein sequence ID" value="KAF5331889.1"/>
    <property type="molecule type" value="Genomic_DNA"/>
</dbReference>
<dbReference type="AlphaFoldDB" id="A0A8H5FCK8"/>
<reference evidence="1 2" key="1">
    <citation type="journal article" date="2020" name="ISME J.">
        <title>Uncovering the hidden diversity of litter-decomposition mechanisms in mushroom-forming fungi.</title>
        <authorList>
            <person name="Floudas D."/>
            <person name="Bentzer J."/>
            <person name="Ahren D."/>
            <person name="Johansson T."/>
            <person name="Persson P."/>
            <person name="Tunlid A."/>
        </authorList>
    </citation>
    <scope>NUCLEOTIDE SEQUENCE [LARGE SCALE GENOMIC DNA]</scope>
    <source>
        <strain evidence="1 2">CBS 175.51</strain>
    </source>
</reference>
<name>A0A8H5FCK8_9AGAR</name>
<gene>
    <name evidence="1" type="ORF">D9611_009014</name>
</gene>
<dbReference type="Proteomes" id="UP000541558">
    <property type="component" value="Unassembled WGS sequence"/>
</dbReference>
<comment type="caution">
    <text evidence="1">The sequence shown here is derived from an EMBL/GenBank/DDBJ whole genome shotgun (WGS) entry which is preliminary data.</text>
</comment>
<evidence type="ECO:0000313" key="2">
    <source>
        <dbReference type="Proteomes" id="UP000541558"/>
    </source>
</evidence>
<organism evidence="1 2">
    <name type="scientific">Ephemerocybe angulata</name>
    <dbReference type="NCBI Taxonomy" id="980116"/>
    <lineage>
        <taxon>Eukaryota</taxon>
        <taxon>Fungi</taxon>
        <taxon>Dikarya</taxon>
        <taxon>Basidiomycota</taxon>
        <taxon>Agaricomycotina</taxon>
        <taxon>Agaricomycetes</taxon>
        <taxon>Agaricomycetidae</taxon>
        <taxon>Agaricales</taxon>
        <taxon>Agaricineae</taxon>
        <taxon>Psathyrellaceae</taxon>
        <taxon>Ephemerocybe</taxon>
    </lineage>
</organism>
<accession>A0A8H5FCK8</accession>
<evidence type="ECO:0000313" key="1">
    <source>
        <dbReference type="EMBL" id="KAF5331889.1"/>
    </source>
</evidence>
<sequence length="90" mass="9964">MSSSYTGNPVYEYDIAGVVIGLGFSGAKRRFSYPLYTSLSGWAYGKGSIESRKPLLLHVQLEYDLLAAPTPPDSFLIRHPSRSFHITTPL</sequence>
<proteinExistence type="predicted"/>